<dbReference type="EMBL" id="JAMKPW020000020">
    <property type="protein sequence ID" value="KAK8207902.1"/>
    <property type="molecule type" value="Genomic_DNA"/>
</dbReference>
<proteinExistence type="predicted"/>
<accession>A0ACC3SCF8</accession>
<gene>
    <name evidence="1" type="ORF">M8818_004155</name>
</gene>
<name>A0ACC3SCF8_9PEZI</name>
<organism evidence="1 2">
    <name type="scientific">Zalaria obscura</name>
    <dbReference type="NCBI Taxonomy" id="2024903"/>
    <lineage>
        <taxon>Eukaryota</taxon>
        <taxon>Fungi</taxon>
        <taxon>Dikarya</taxon>
        <taxon>Ascomycota</taxon>
        <taxon>Pezizomycotina</taxon>
        <taxon>Dothideomycetes</taxon>
        <taxon>Dothideomycetidae</taxon>
        <taxon>Dothideales</taxon>
        <taxon>Zalariaceae</taxon>
        <taxon>Zalaria</taxon>
    </lineage>
</organism>
<dbReference type="Proteomes" id="UP001320706">
    <property type="component" value="Unassembled WGS sequence"/>
</dbReference>
<keyword evidence="2" id="KW-1185">Reference proteome</keyword>
<evidence type="ECO:0000313" key="2">
    <source>
        <dbReference type="Proteomes" id="UP001320706"/>
    </source>
</evidence>
<protein>
    <submittedName>
        <fullName evidence="1">Uncharacterized protein</fullName>
    </submittedName>
</protein>
<evidence type="ECO:0000313" key="1">
    <source>
        <dbReference type="EMBL" id="KAK8207902.1"/>
    </source>
</evidence>
<comment type="caution">
    <text evidence="1">The sequence shown here is derived from an EMBL/GenBank/DDBJ whole genome shotgun (WGS) entry which is preliminary data.</text>
</comment>
<reference evidence="1" key="1">
    <citation type="submission" date="2024-02" db="EMBL/GenBank/DDBJ databases">
        <title>Metagenome Assembled Genome of Zalaria obscura JY119.</title>
        <authorList>
            <person name="Vighnesh L."/>
            <person name="Jagadeeshwari U."/>
            <person name="Venkata Ramana C."/>
            <person name="Sasikala C."/>
        </authorList>
    </citation>
    <scope>NUCLEOTIDE SEQUENCE</scope>
    <source>
        <strain evidence="1">JY119</strain>
    </source>
</reference>
<sequence length="755" mass="83311">MTMSLLKHKEQSCQSLVFVICPLTMWSGLGGADVFNLRPVPDLLQPGTLLPSSPIPPVNPKQSTTSRCGHVEVAPGLQSHPGQILSLPKLTVNTNLSVETPDAIFSQGPCSDTHCQATDLDWFHEKDAEYRANDQNYPHLEAFDGQIEESKVDGLDALFELSEVSVDLVDENLLNALQHIQRGGRLLGISISDQDSVQQRFESSFQGPQDLACRWLTCAHAFVADEAPPAHVNFAMMQVDAALSQAVKAITDLEHFIATLHNLDKRFPQHTHEKAMGYEPKVLRNNDVVGRALLDAPASLPMIEHVDEFFTACVDNGCHKPIKLRLTIPTTTATGHSSLKRKSSEALTPLTGFFEEAHKNWIADGRRAGLAFRVDRYETQYHNDVSPTKETLADCGYIPQFNDFLISPAPQSKKGNKGKESKQGEPRTVRFVADCPSPPKRARLMSPKIQMAIRTVRFTEDCLSPPNRPRLASPKFSKLLRTVHFADDCPSPPMRPRLMSPKISPLVVHFEAACLSPVPRARLISSPAISPLVLDCGVDRPSPPRCSPVLRTACSACFANMGVLDVLLVVCVRETANSRIWIQVGGKDLVLFIVLYCGAGKLSWDMPVIRSVAASVYCYISLNIKNLRVPKSLRSQDSCKLHPQFHGCGPAPSRRKHPLEVTQDARFGTCTSHPNRAVTLVAQELGRSNNRLFVRYLYGMSFCLLENVGTHQAKRQQESNQRSGYHALAAAAPPLQPRLTLNLVSVKNACSVYQS</sequence>